<reference evidence="1" key="1">
    <citation type="journal article" date="2014" name="Front. Microbiol.">
        <title>High frequency of phylogenetically diverse reductive dehalogenase-homologous genes in deep subseafloor sedimentary metagenomes.</title>
        <authorList>
            <person name="Kawai M."/>
            <person name="Futagami T."/>
            <person name="Toyoda A."/>
            <person name="Takaki Y."/>
            <person name="Nishi S."/>
            <person name="Hori S."/>
            <person name="Arai W."/>
            <person name="Tsubouchi T."/>
            <person name="Morono Y."/>
            <person name="Uchiyama I."/>
            <person name="Ito T."/>
            <person name="Fujiyama A."/>
            <person name="Inagaki F."/>
            <person name="Takami H."/>
        </authorList>
    </citation>
    <scope>NUCLEOTIDE SEQUENCE</scope>
    <source>
        <strain evidence="1">Expedition CK06-06</strain>
    </source>
</reference>
<evidence type="ECO:0000313" key="1">
    <source>
        <dbReference type="EMBL" id="GAH70473.1"/>
    </source>
</evidence>
<gene>
    <name evidence="1" type="ORF">S03H2_52993</name>
</gene>
<organism evidence="1">
    <name type="scientific">marine sediment metagenome</name>
    <dbReference type="NCBI Taxonomy" id="412755"/>
    <lineage>
        <taxon>unclassified sequences</taxon>
        <taxon>metagenomes</taxon>
        <taxon>ecological metagenomes</taxon>
    </lineage>
</organism>
<accession>X1JL48</accession>
<feature type="non-terminal residue" evidence="1">
    <location>
        <position position="59"/>
    </location>
</feature>
<proteinExistence type="predicted"/>
<protein>
    <recommendedName>
        <fullName evidence="2">Electron transfer flavoprotein alpha/beta-subunit N-terminal domain-containing protein</fullName>
    </recommendedName>
</protein>
<dbReference type="InterPro" id="IPR014729">
    <property type="entry name" value="Rossmann-like_a/b/a_fold"/>
</dbReference>
<dbReference type="Gene3D" id="3.40.50.620">
    <property type="entry name" value="HUPs"/>
    <property type="match status" value="1"/>
</dbReference>
<comment type="caution">
    <text evidence="1">The sequence shown here is derived from an EMBL/GenBank/DDBJ whole genome shotgun (WGS) entry which is preliminary data.</text>
</comment>
<dbReference type="AlphaFoldDB" id="X1JL48"/>
<evidence type="ECO:0008006" key="2">
    <source>
        <dbReference type="Google" id="ProtNLM"/>
    </source>
</evidence>
<dbReference type="SUPFAM" id="SSF52402">
    <property type="entry name" value="Adenine nucleotide alpha hydrolases-like"/>
    <property type="match status" value="1"/>
</dbReference>
<dbReference type="EMBL" id="BARU01033705">
    <property type="protein sequence ID" value="GAH70473.1"/>
    <property type="molecule type" value="Genomic_DNA"/>
</dbReference>
<name>X1JL48_9ZZZZ</name>
<sequence length="59" mass="6450">MLVVTCVKQVPDTTQVKVDPVTGTLIREGVPFIMNPFDAHAREKSRSHKTGYGHVPGGF</sequence>